<feature type="transmembrane region" description="Helical" evidence="6">
    <location>
        <begin position="43"/>
        <end position="68"/>
    </location>
</feature>
<dbReference type="AlphaFoldDB" id="A0A1I7C3K4"/>
<feature type="transmembrane region" description="Helical" evidence="6">
    <location>
        <begin position="387"/>
        <end position="409"/>
    </location>
</feature>
<evidence type="ECO:0000256" key="2">
    <source>
        <dbReference type="ARBA" id="ARBA00022475"/>
    </source>
</evidence>
<keyword evidence="4 7" id="KW-0808">Transferase</keyword>
<feature type="transmembrane region" description="Helical" evidence="6">
    <location>
        <begin position="429"/>
        <end position="449"/>
    </location>
</feature>
<proteinExistence type="predicted"/>
<dbReference type="PANTHER" id="PTHR22913">
    <property type="entry name" value="HYALURONAN SYNTHASE"/>
    <property type="match status" value="1"/>
</dbReference>
<organism evidence="7 8">
    <name type="scientific">Halomonas saccharevitans</name>
    <dbReference type="NCBI Taxonomy" id="416872"/>
    <lineage>
        <taxon>Bacteria</taxon>
        <taxon>Pseudomonadati</taxon>
        <taxon>Pseudomonadota</taxon>
        <taxon>Gammaproteobacteria</taxon>
        <taxon>Oceanospirillales</taxon>
        <taxon>Halomonadaceae</taxon>
        <taxon>Halomonas</taxon>
    </lineage>
</organism>
<accession>A0A1I7C3K4</accession>
<dbReference type="GO" id="GO:0085029">
    <property type="term" value="P:extracellular matrix assembly"/>
    <property type="evidence" value="ECO:0007669"/>
    <property type="project" value="TreeGrafter"/>
</dbReference>
<dbReference type="EMBL" id="FPAQ01000034">
    <property type="protein sequence ID" value="SFT93964.1"/>
    <property type="molecule type" value="Genomic_DNA"/>
</dbReference>
<evidence type="ECO:0000256" key="5">
    <source>
        <dbReference type="ARBA" id="ARBA00023136"/>
    </source>
</evidence>
<dbReference type="GO" id="GO:0050501">
    <property type="term" value="F:hyaluronan synthase activity"/>
    <property type="evidence" value="ECO:0007669"/>
    <property type="project" value="TreeGrafter"/>
</dbReference>
<evidence type="ECO:0000256" key="6">
    <source>
        <dbReference type="SAM" id="Phobius"/>
    </source>
</evidence>
<dbReference type="GO" id="GO:0030213">
    <property type="term" value="P:hyaluronan biosynthetic process"/>
    <property type="evidence" value="ECO:0007669"/>
    <property type="project" value="TreeGrafter"/>
</dbReference>
<dbReference type="RefSeq" id="WP_245781559.1">
    <property type="nucleotide sequence ID" value="NZ_FPAQ01000034.1"/>
</dbReference>
<comment type="subcellular location">
    <subcellularLocation>
        <location evidence="1">Cell membrane</location>
    </subcellularLocation>
</comment>
<evidence type="ECO:0000256" key="3">
    <source>
        <dbReference type="ARBA" id="ARBA00022676"/>
    </source>
</evidence>
<keyword evidence="5 6" id="KW-0472">Membrane</keyword>
<evidence type="ECO:0000313" key="8">
    <source>
        <dbReference type="Proteomes" id="UP000199594"/>
    </source>
</evidence>
<evidence type="ECO:0000256" key="1">
    <source>
        <dbReference type="ARBA" id="ARBA00004236"/>
    </source>
</evidence>
<dbReference type="SUPFAM" id="SSF53448">
    <property type="entry name" value="Nucleotide-diphospho-sugar transferases"/>
    <property type="match status" value="1"/>
</dbReference>
<feature type="transmembrane region" description="Helical" evidence="6">
    <location>
        <begin position="481"/>
        <end position="502"/>
    </location>
</feature>
<dbReference type="Pfam" id="PF13641">
    <property type="entry name" value="Glyco_tranf_2_3"/>
    <property type="match status" value="1"/>
</dbReference>
<keyword evidence="2" id="KW-1003">Cell membrane</keyword>
<reference evidence="7 8" key="1">
    <citation type="submission" date="2016-10" db="EMBL/GenBank/DDBJ databases">
        <authorList>
            <person name="de Groot N.N."/>
        </authorList>
    </citation>
    <scope>NUCLEOTIDE SEQUENCE [LARGE SCALE GENOMIC DNA]</scope>
    <source>
        <strain evidence="7 8">CGMCC 1.6493</strain>
    </source>
</reference>
<name>A0A1I7C3K4_9GAMM</name>
<protein>
    <submittedName>
        <fullName evidence="7">Glycosyltransferase Alg8</fullName>
    </submittedName>
</protein>
<gene>
    <name evidence="7" type="ORF">SAMN04487956_13432</name>
</gene>
<evidence type="ECO:0000313" key="7">
    <source>
        <dbReference type="EMBL" id="SFT93964.1"/>
    </source>
</evidence>
<dbReference type="PANTHER" id="PTHR22913:SF12">
    <property type="entry name" value="MANNURONAN SYNTHASE"/>
    <property type="match status" value="1"/>
</dbReference>
<dbReference type="Gene3D" id="3.90.550.10">
    <property type="entry name" value="Spore Coat Polysaccharide Biosynthesis Protein SpsA, Chain A"/>
    <property type="match status" value="1"/>
</dbReference>
<dbReference type="InterPro" id="IPR029044">
    <property type="entry name" value="Nucleotide-diphossugar_trans"/>
</dbReference>
<sequence>MTTARRRVTHWATELTALMVGVALLLLLADALPEDLFSPSSRSFFFAIGLIGLWRYSWWGLHLARAIWYNARTFPRLRRHADAAALTERPDELYILCTSFRLDPAINFAVYRAMFQEAVALGVPTTILASLSDRSDVEAIEHALEACGSPAGIELRYLFQKGDGKRSAMGDALRAISRCMPSSRALVVLMDGDVYLEPGTLSRSVSFFAADPGLGALTTNNQATVRGGDVTRAWYALRYAQRHLMMSSLSLSRRLLVLTGRFSVFRAEATTQPGFIELVENDSLDHWRLGRFKFLSGDDKSTWFWLLQRGYAMRYLPDVFVTGFEELPDRRRFFASTRDLMQRWFGNMLRTNGRAIRLGPAKMGFFTWWCLVDQRLSMWTTLMGPTIAIMLALFMRPSFLLTYLLWILFTRSVTALVLGLQSGRFSLLWIPLLYYNQLIGALIKTYVSFRLNRQSWSRQGISSGEPEDPVAVRRQRRLANVIHGVVGACLLLVISYGVHVLVPPDRLTVQMFAHELQRSTALRQALDERWLVSVLSAAPSESSVSLPSGRLYVGSGLAKAASALPDRQAQRLTGNGTTLVLEPEIARLIRATHPLEVQGDRIDCALDASCTLQLGEISITLHNVTLELMAAPSQRRS</sequence>
<dbReference type="GO" id="GO:0005886">
    <property type="term" value="C:plasma membrane"/>
    <property type="evidence" value="ECO:0007669"/>
    <property type="project" value="UniProtKB-SubCell"/>
</dbReference>
<keyword evidence="6" id="KW-1133">Transmembrane helix</keyword>
<dbReference type="Proteomes" id="UP000199594">
    <property type="component" value="Unassembled WGS sequence"/>
</dbReference>
<evidence type="ECO:0000256" key="4">
    <source>
        <dbReference type="ARBA" id="ARBA00022679"/>
    </source>
</evidence>
<keyword evidence="3" id="KW-0328">Glycosyltransferase</keyword>
<keyword evidence="6" id="KW-0812">Transmembrane</keyword>